<reference evidence="5 6" key="1">
    <citation type="submission" date="2016-10" db="EMBL/GenBank/DDBJ databases">
        <title>Genome sequence of Nocardia seriolae strain EM150506, isolated from Anguila japonica.</title>
        <authorList>
            <person name="Han H.-J."/>
        </authorList>
    </citation>
    <scope>NUCLEOTIDE SEQUENCE [LARGE SCALE GENOMIC DNA]</scope>
    <source>
        <strain evidence="5 6">EM150506</strain>
    </source>
</reference>
<evidence type="ECO:0000259" key="4">
    <source>
        <dbReference type="Pfam" id="PF08305"/>
    </source>
</evidence>
<name>A0ABC8AUW7_9NOCA</name>
<dbReference type="Proteomes" id="UP000180166">
    <property type="component" value="Chromosome"/>
</dbReference>
<gene>
    <name evidence="5" type="ORF">NS506_03803</name>
</gene>
<evidence type="ECO:0000313" key="6">
    <source>
        <dbReference type="Proteomes" id="UP000180166"/>
    </source>
</evidence>
<feature type="domain" description="Glycosyl hydrolase family 98 putative carbohydrate-binding module" evidence="4">
    <location>
        <begin position="190"/>
        <end position="274"/>
    </location>
</feature>
<keyword evidence="2" id="KW-1133">Transmembrane helix</keyword>
<dbReference type="RefSeq" id="WP_158660796.1">
    <property type="nucleotide sequence ID" value="NZ_CP017839.1"/>
</dbReference>
<dbReference type="InterPro" id="IPR013222">
    <property type="entry name" value="Glyco_hyd_98_carb-bd"/>
</dbReference>
<sequence>MSKNPQQRIGRAERDRALKLLTQHESAGRINLIEFDELSRRVAAANTQAEIDAALKDLPAPSRWRLIVAVLAVIVVVLTVVIVLAVRFSDSGAARPLTTTVVVVPSGDRTSVARTTTSPATTTGTSSVTPTTPLTTDPRSNTPVNPVQYLMNFSRIAGYEDLHFDTGLAYVSGTPYPRSVMIDPRIGEPAHAEYDLGRNFTVLDGVLGIRDDATPTGVSMQVRILADGKILFDQQIALGGSVPLHLDVAQALRLRLEVTNLARNGDAYAVFGDLGLTPR</sequence>
<keyword evidence="2" id="KW-0812">Transmembrane</keyword>
<dbReference type="Pfam" id="PF08305">
    <property type="entry name" value="NPCBM"/>
    <property type="match status" value="1"/>
</dbReference>
<dbReference type="SUPFAM" id="SSF49785">
    <property type="entry name" value="Galactose-binding domain-like"/>
    <property type="match status" value="1"/>
</dbReference>
<organism evidence="5 6">
    <name type="scientific">Nocardia seriolae</name>
    <dbReference type="NCBI Taxonomy" id="37332"/>
    <lineage>
        <taxon>Bacteria</taxon>
        <taxon>Bacillati</taxon>
        <taxon>Actinomycetota</taxon>
        <taxon>Actinomycetes</taxon>
        <taxon>Mycobacteriales</taxon>
        <taxon>Nocardiaceae</taxon>
        <taxon>Nocardia</taxon>
    </lineage>
</organism>
<dbReference type="AlphaFoldDB" id="A0ABC8AUW7"/>
<dbReference type="KEGG" id="nsr:NS506_03803"/>
<dbReference type="InterPro" id="IPR012551">
    <property type="entry name" value="DUF1707_SHOCT-like"/>
</dbReference>
<keyword evidence="2" id="KW-0472">Membrane</keyword>
<feature type="transmembrane region" description="Helical" evidence="2">
    <location>
        <begin position="66"/>
        <end position="86"/>
    </location>
</feature>
<dbReference type="Pfam" id="PF08044">
    <property type="entry name" value="DUF1707"/>
    <property type="match status" value="1"/>
</dbReference>
<evidence type="ECO:0000313" key="5">
    <source>
        <dbReference type="EMBL" id="APA97852.1"/>
    </source>
</evidence>
<feature type="domain" description="DUF1707" evidence="3">
    <location>
        <begin position="8"/>
        <end position="59"/>
    </location>
</feature>
<evidence type="ECO:0000259" key="3">
    <source>
        <dbReference type="Pfam" id="PF08044"/>
    </source>
</evidence>
<evidence type="ECO:0000256" key="1">
    <source>
        <dbReference type="SAM" id="MobiDB-lite"/>
    </source>
</evidence>
<evidence type="ECO:0008006" key="7">
    <source>
        <dbReference type="Google" id="ProtNLM"/>
    </source>
</evidence>
<feature type="region of interest" description="Disordered" evidence="1">
    <location>
        <begin position="111"/>
        <end position="141"/>
    </location>
</feature>
<feature type="compositionally biased region" description="Low complexity" evidence="1">
    <location>
        <begin position="111"/>
        <end position="140"/>
    </location>
</feature>
<dbReference type="InterPro" id="IPR008979">
    <property type="entry name" value="Galactose-bd-like_sf"/>
</dbReference>
<dbReference type="InterPro" id="IPR038637">
    <property type="entry name" value="NPCBM_sf"/>
</dbReference>
<dbReference type="Gene3D" id="2.60.120.1060">
    <property type="entry name" value="NPCBM/NEW2 domain"/>
    <property type="match status" value="1"/>
</dbReference>
<protein>
    <recommendedName>
        <fullName evidence="7">Glycosyl hydrolase family 98 putative carbohydrate-binding module domain-containing protein</fullName>
    </recommendedName>
</protein>
<evidence type="ECO:0000256" key="2">
    <source>
        <dbReference type="SAM" id="Phobius"/>
    </source>
</evidence>
<proteinExistence type="predicted"/>
<accession>A0ABC8AUW7</accession>
<dbReference type="EMBL" id="CP017839">
    <property type="protein sequence ID" value="APA97852.1"/>
    <property type="molecule type" value="Genomic_DNA"/>
</dbReference>